<dbReference type="KEGG" id="mgy:MGMSRv2__2848"/>
<keyword evidence="4" id="KW-1185">Reference proteome</keyword>
<dbReference type="STRING" id="1430440.MGMSRv2__2848"/>
<sequence length="168" mass="17565">MRHILCALCLLLACTGPALAHKLKLFVTSEGGQVSGSLYFAGGGKAGQLDGHVLDAAGQVVAQLRTGDDGSFSFTPPDGAAYRIRFESADGHMAEAGIGAAPTVIPPTITSTAPDLDAALASQLRPLREQIDALENRTRLSDIIGGIGIIFGLFGCYAWIAARRKERT</sequence>
<dbReference type="AlphaFoldDB" id="V6F6D8"/>
<proteinExistence type="predicted"/>
<evidence type="ECO:0000313" key="3">
    <source>
        <dbReference type="EMBL" id="CDL00063.1"/>
    </source>
</evidence>
<feature type="transmembrane region" description="Helical" evidence="1">
    <location>
        <begin position="143"/>
        <end position="162"/>
    </location>
</feature>
<dbReference type="HOGENOM" id="CLU_083845_1_0_5"/>
<keyword evidence="1" id="KW-0812">Transmembrane</keyword>
<organism evidence="3 4">
    <name type="scientific">Magnetospirillum gryphiswaldense (strain DSM 6361 / JCM 21280 / NBRC 15271 / MSR-1)</name>
    <dbReference type="NCBI Taxonomy" id="431944"/>
    <lineage>
        <taxon>Bacteria</taxon>
        <taxon>Pseudomonadati</taxon>
        <taxon>Pseudomonadota</taxon>
        <taxon>Alphaproteobacteria</taxon>
        <taxon>Rhodospirillales</taxon>
        <taxon>Rhodospirillaceae</taxon>
        <taxon>Magnetospirillum</taxon>
    </lineage>
</organism>
<dbReference type="EMBL" id="HG794546">
    <property type="protein sequence ID" value="CDL00063.1"/>
    <property type="molecule type" value="Genomic_DNA"/>
</dbReference>
<dbReference type="Proteomes" id="UP000018922">
    <property type="component" value="Chromosome I"/>
</dbReference>
<evidence type="ECO:0000313" key="4">
    <source>
        <dbReference type="Proteomes" id="UP000018922"/>
    </source>
</evidence>
<feature type="chain" id="PRO_5004745486" evidence="2">
    <location>
        <begin position="21"/>
        <end position="168"/>
    </location>
</feature>
<gene>
    <name evidence="3" type="ordered locus">MGMSRv2__2848</name>
</gene>
<reference evidence="3 4" key="1">
    <citation type="journal article" date="2014" name="Genome Announc.">
        <title>Complete genome sequence of Magnetospirillum gryphiswaldense MSR-1.</title>
        <authorList>
            <person name="Wang X."/>
            <person name="Wang Q."/>
            <person name="Zhang W."/>
            <person name="Wang Y."/>
            <person name="Li L."/>
            <person name="Wen T."/>
            <person name="Zhang T."/>
            <person name="Zhang Y."/>
            <person name="Xu J."/>
            <person name="Hu J."/>
            <person name="Li S."/>
            <person name="Liu L."/>
            <person name="Liu J."/>
            <person name="Jiang W."/>
            <person name="Tian J."/>
            <person name="Li Y."/>
            <person name="Schuler D."/>
            <person name="Wang L."/>
            <person name="Li J."/>
        </authorList>
    </citation>
    <scope>NUCLEOTIDE SEQUENCE [LARGE SCALE GENOMIC DNA]</scope>
    <source>
        <strain evidence="4">DSM 6361 / JCM 21280 / NBRC 15271 / MSR-1</strain>
    </source>
</reference>
<evidence type="ECO:0000256" key="2">
    <source>
        <dbReference type="SAM" id="SignalP"/>
    </source>
</evidence>
<keyword evidence="1" id="KW-0472">Membrane</keyword>
<keyword evidence="2" id="KW-0732">Signal</keyword>
<accession>V6F6D8</accession>
<feature type="signal peptide" evidence="2">
    <location>
        <begin position="1"/>
        <end position="20"/>
    </location>
</feature>
<keyword evidence="1" id="KW-1133">Transmembrane helix</keyword>
<dbReference type="eggNOG" id="ENOG5032R4G">
    <property type="taxonomic scope" value="Bacteria"/>
</dbReference>
<name>V6F6D8_MAGGM</name>
<evidence type="ECO:0000256" key="1">
    <source>
        <dbReference type="SAM" id="Phobius"/>
    </source>
</evidence>
<protein>
    <submittedName>
        <fullName evidence="3">Uncharacterized protein</fullName>
    </submittedName>
</protein>